<dbReference type="GO" id="GO:0004519">
    <property type="term" value="F:endonuclease activity"/>
    <property type="evidence" value="ECO:0007669"/>
    <property type="project" value="UniProtKB-KW"/>
</dbReference>
<protein>
    <submittedName>
        <fullName evidence="1">Endonuclease YncB(Thermonuclease family)</fullName>
    </submittedName>
</protein>
<keyword evidence="1" id="KW-0255">Endonuclease</keyword>
<dbReference type="Proteomes" id="UP001236369">
    <property type="component" value="Unassembled WGS sequence"/>
</dbReference>
<organism evidence="1 2">
    <name type="scientific">Methylobacterium persicinum</name>
    <dbReference type="NCBI Taxonomy" id="374426"/>
    <lineage>
        <taxon>Bacteria</taxon>
        <taxon>Pseudomonadati</taxon>
        <taxon>Pseudomonadota</taxon>
        <taxon>Alphaproteobacteria</taxon>
        <taxon>Hyphomicrobiales</taxon>
        <taxon>Methylobacteriaceae</taxon>
        <taxon>Methylobacterium</taxon>
    </lineage>
</organism>
<accession>A0ABU0HMB4</accession>
<name>A0ABU0HMB4_9HYPH</name>
<dbReference type="RefSeq" id="WP_238248007.1">
    <property type="nucleotide sequence ID" value="NZ_BPQX01000014.1"/>
</dbReference>
<reference evidence="1 2" key="1">
    <citation type="submission" date="2023-07" db="EMBL/GenBank/DDBJ databases">
        <title>Genomic Encyclopedia of Type Strains, Phase IV (KMG-IV): sequencing the most valuable type-strain genomes for metagenomic binning, comparative biology and taxonomic classification.</title>
        <authorList>
            <person name="Goeker M."/>
        </authorList>
    </citation>
    <scope>NUCLEOTIDE SEQUENCE [LARGE SCALE GENOMIC DNA]</scope>
    <source>
        <strain evidence="1 2">DSM 19562</strain>
    </source>
</reference>
<dbReference type="InterPro" id="IPR035437">
    <property type="entry name" value="SNase_OB-fold_sf"/>
</dbReference>
<keyword evidence="2" id="KW-1185">Reference proteome</keyword>
<dbReference type="Gene3D" id="2.40.50.90">
    <property type="match status" value="1"/>
</dbReference>
<dbReference type="SUPFAM" id="SSF50199">
    <property type="entry name" value="Staphylococcal nuclease"/>
    <property type="match status" value="1"/>
</dbReference>
<proteinExistence type="predicted"/>
<gene>
    <name evidence="1" type="ORF">QO016_002143</name>
</gene>
<keyword evidence="1" id="KW-0540">Nuclease</keyword>
<evidence type="ECO:0000313" key="1">
    <source>
        <dbReference type="EMBL" id="MDQ0442646.1"/>
    </source>
</evidence>
<dbReference type="EMBL" id="JAUSVV010000004">
    <property type="protein sequence ID" value="MDQ0442646.1"/>
    <property type="molecule type" value="Genomic_DNA"/>
</dbReference>
<sequence length="191" mass="19872">MSLILGILFTAVAAVAGTILCPSPSSSPNRNRIPGLALALVALVALNGRPAVAGDLLQGSATVIDGSTLAIAGVPVKLFGIVTPASDATCWDANEAPYTCGRQVTAELTAHIGTERLICERSGQTDDRSGTAVCRMGDEDLGNWMIARGYAMPTADAPGLYKQAGDHAWGQRAGLWAGVFDDPKTWRHAAR</sequence>
<evidence type="ECO:0000313" key="2">
    <source>
        <dbReference type="Proteomes" id="UP001236369"/>
    </source>
</evidence>
<keyword evidence="1" id="KW-0378">Hydrolase</keyword>
<comment type="caution">
    <text evidence="1">The sequence shown here is derived from an EMBL/GenBank/DDBJ whole genome shotgun (WGS) entry which is preliminary data.</text>
</comment>